<gene>
    <name evidence="6" type="primary">ASCC3</name>
    <name evidence="6" type="ORF">Tcan_14807</name>
</gene>
<evidence type="ECO:0000313" key="7">
    <source>
        <dbReference type="Proteomes" id="UP000031036"/>
    </source>
</evidence>
<accession>A0A0B2VTR2</accession>
<protein>
    <submittedName>
        <fullName evidence="6">Activating signal cointegrator 1 complex subunit 3</fullName>
    </submittedName>
</protein>
<dbReference type="OrthoDB" id="5827242at2759"/>
<dbReference type="GO" id="GO:0005524">
    <property type="term" value="F:ATP binding"/>
    <property type="evidence" value="ECO:0007669"/>
    <property type="project" value="UniProtKB-KW"/>
</dbReference>
<dbReference type="SUPFAM" id="SSF52540">
    <property type="entry name" value="P-loop containing nucleoside triphosphate hydrolases"/>
    <property type="match status" value="1"/>
</dbReference>
<dbReference type="FunFam" id="3.40.50.300:FF:000102">
    <property type="entry name" value="RNA helicase, activating signal cointegrator 1"/>
    <property type="match status" value="1"/>
</dbReference>
<evidence type="ECO:0000259" key="5">
    <source>
        <dbReference type="PROSITE" id="PS51192"/>
    </source>
</evidence>
<dbReference type="GO" id="GO:0003676">
    <property type="term" value="F:nucleic acid binding"/>
    <property type="evidence" value="ECO:0007669"/>
    <property type="project" value="InterPro"/>
</dbReference>
<feature type="domain" description="Helicase ATP-binding" evidence="5">
    <location>
        <begin position="688"/>
        <end position="874"/>
    </location>
</feature>
<reference evidence="6 7" key="1">
    <citation type="submission" date="2014-11" db="EMBL/GenBank/DDBJ databases">
        <title>Genetic blueprint of the zoonotic pathogen Toxocara canis.</title>
        <authorList>
            <person name="Zhu X.-Q."/>
            <person name="Korhonen P.K."/>
            <person name="Cai H."/>
            <person name="Young N.D."/>
            <person name="Nejsum P."/>
            <person name="von Samson-Himmelstjerna G."/>
            <person name="Boag P.R."/>
            <person name="Tan P."/>
            <person name="Li Q."/>
            <person name="Min J."/>
            <person name="Yang Y."/>
            <person name="Wang X."/>
            <person name="Fang X."/>
            <person name="Hall R.S."/>
            <person name="Hofmann A."/>
            <person name="Sternberg P.W."/>
            <person name="Jex A.R."/>
            <person name="Gasser R.B."/>
        </authorList>
    </citation>
    <scope>NUCLEOTIDE SEQUENCE [LARGE SCALE GENOMIC DNA]</scope>
    <source>
        <strain evidence="6">PN_DK_2014</strain>
    </source>
</reference>
<dbReference type="GO" id="GO:0004386">
    <property type="term" value="F:helicase activity"/>
    <property type="evidence" value="ECO:0007669"/>
    <property type="project" value="UniProtKB-KW"/>
</dbReference>
<keyword evidence="1" id="KW-0547">Nucleotide-binding</keyword>
<dbReference type="InterPro" id="IPR011545">
    <property type="entry name" value="DEAD/DEAH_box_helicase_dom"/>
</dbReference>
<proteinExistence type="predicted"/>
<keyword evidence="2" id="KW-0378">Hydrolase</keyword>
<keyword evidence="3" id="KW-0347">Helicase</keyword>
<dbReference type="Proteomes" id="UP000031036">
    <property type="component" value="Unassembled WGS sequence"/>
</dbReference>
<dbReference type="PANTHER" id="PTHR47961">
    <property type="entry name" value="DNA POLYMERASE THETA, PUTATIVE (AFU_ORTHOLOGUE AFUA_1G05260)-RELATED"/>
    <property type="match status" value="1"/>
</dbReference>
<dbReference type="GO" id="GO:0016787">
    <property type="term" value="F:hydrolase activity"/>
    <property type="evidence" value="ECO:0007669"/>
    <property type="project" value="UniProtKB-KW"/>
</dbReference>
<dbReference type="InterPro" id="IPR050474">
    <property type="entry name" value="Hel308_SKI2-like"/>
</dbReference>
<evidence type="ECO:0000256" key="2">
    <source>
        <dbReference type="ARBA" id="ARBA00022801"/>
    </source>
</evidence>
<dbReference type="CDD" id="cd18020">
    <property type="entry name" value="DEXHc_ASCC3_1"/>
    <property type="match status" value="1"/>
</dbReference>
<keyword evidence="4" id="KW-0067">ATP-binding</keyword>
<dbReference type="EMBL" id="JPKZ01000505">
    <property type="protein sequence ID" value="KHN86946.1"/>
    <property type="molecule type" value="Genomic_DNA"/>
</dbReference>
<dbReference type="PROSITE" id="PS51192">
    <property type="entry name" value="HELICASE_ATP_BIND_1"/>
    <property type="match status" value="1"/>
</dbReference>
<dbReference type="STRING" id="6265.A0A0B2VTR2"/>
<sequence length="889" mass="100736">MRREKISRICESNDPHLVCLKPALGDTEKGIRQKPTSTLGTDYLRQSTSTNGMSGLAEVERRHPYEVCKAEIKWAARGCDAAQACDLCAKFDLLEKIVKSLGVDGVMYRSLFCLYIFRNVTEEPSDSELMLASTGLCEAGVENEILKRIALSMAPSIDSARSIRNNLEQSLGITIKRPAPSDFTLSSKFARRICWRKAKTEKIEQRANDSSGDLPCSSRDGQKLSVVELLRSIGSLYEDSESICRHMLELLTSTRSDEALQSELIDLLGVEQFDLVGTVLESRAELVAEIDAMKDEGKKQSKIARIMALKAVKDCPQYCQQVVVQSKMEADLKREVRKEQKRANREFNRITHAFGEEEKLELELAQRDIMRQRQMELMAAKWTPLNEESRVPVIQREHYPFVFDAALAVGETNLVVNGMRPCSSRDGQKLSVVELLRSIGSLYEDSESICRHMLELLTSTRSDEALQSELIDLLGVEQFDLVGTVLESRAELVAEIDAMKDEGKKQSKIARIMALKAVKDCPQYCQQVVVQSKMEADLKREVRKEQKRANREFNRITHAFGEEEKLELELAQRDIMRQRQMELMAAKWTPLNEESRVPVIQREHYPFVFDAALAVGETNLVVNGMRFCLPAGSKRIDHRNYEEITVPPSDSSSIQDVRHVYVKDMDELGQVGFKGYEKLNVIQSLVFEQAYKTRENLLICAPTGAGKTNIAMLAILNTIHGYMHKSVIQKDEFKTRSQIIYIAPMKALATEMTESFGKRLAPFGLKVKELTGDTTLSKREISETQMLVLTPEKWDVVTRKDSETSLARHVRLLIIDEVHLLHDDRGPVIETIVARTLRQVEMSQQGIRIVGLSATLPNYVDVARFLRVNPYKGLFFFDSRFRPVPLAQT</sequence>
<evidence type="ECO:0000256" key="3">
    <source>
        <dbReference type="ARBA" id="ARBA00022806"/>
    </source>
</evidence>
<keyword evidence="7" id="KW-1185">Reference proteome</keyword>
<comment type="caution">
    <text evidence="6">The sequence shown here is derived from an EMBL/GenBank/DDBJ whole genome shotgun (WGS) entry which is preliminary data.</text>
</comment>
<dbReference type="InterPro" id="IPR014001">
    <property type="entry name" value="Helicase_ATP-bd"/>
</dbReference>
<dbReference type="InterPro" id="IPR027417">
    <property type="entry name" value="P-loop_NTPase"/>
</dbReference>
<evidence type="ECO:0000256" key="4">
    <source>
        <dbReference type="ARBA" id="ARBA00022840"/>
    </source>
</evidence>
<dbReference type="Pfam" id="PF00270">
    <property type="entry name" value="DEAD"/>
    <property type="match status" value="1"/>
</dbReference>
<dbReference type="SMART" id="SM00487">
    <property type="entry name" value="DEXDc"/>
    <property type="match status" value="1"/>
</dbReference>
<dbReference type="PANTHER" id="PTHR47961:SF13">
    <property type="entry name" value="ACTIVATING SIGNAL COINTEGRATOR 1 COMPLEX SUBUNIT 3"/>
    <property type="match status" value="1"/>
</dbReference>
<dbReference type="Gene3D" id="3.40.50.300">
    <property type="entry name" value="P-loop containing nucleotide triphosphate hydrolases"/>
    <property type="match status" value="1"/>
</dbReference>
<evidence type="ECO:0000256" key="1">
    <source>
        <dbReference type="ARBA" id="ARBA00022741"/>
    </source>
</evidence>
<organism evidence="6 7">
    <name type="scientific">Toxocara canis</name>
    <name type="common">Canine roundworm</name>
    <dbReference type="NCBI Taxonomy" id="6265"/>
    <lineage>
        <taxon>Eukaryota</taxon>
        <taxon>Metazoa</taxon>
        <taxon>Ecdysozoa</taxon>
        <taxon>Nematoda</taxon>
        <taxon>Chromadorea</taxon>
        <taxon>Rhabditida</taxon>
        <taxon>Spirurina</taxon>
        <taxon>Ascaridomorpha</taxon>
        <taxon>Ascaridoidea</taxon>
        <taxon>Toxocaridae</taxon>
        <taxon>Toxocara</taxon>
    </lineage>
</organism>
<dbReference type="AlphaFoldDB" id="A0A0B2VTR2"/>
<evidence type="ECO:0000313" key="6">
    <source>
        <dbReference type="EMBL" id="KHN86946.1"/>
    </source>
</evidence>
<name>A0A0B2VTR2_TOXCA</name>